<evidence type="ECO:0000313" key="2">
    <source>
        <dbReference type="EMBL" id="ATX82549.1"/>
    </source>
</evidence>
<dbReference type="RefSeq" id="WP_100265884.1">
    <property type="nucleotide sequence ID" value="NZ_CP018800.1"/>
</dbReference>
<keyword evidence="1" id="KW-1133">Transmembrane helix</keyword>
<proteinExistence type="predicted"/>
<dbReference type="Proteomes" id="UP000231637">
    <property type="component" value="Chromosome"/>
</dbReference>
<keyword evidence="1" id="KW-0812">Transmembrane</keyword>
<evidence type="ECO:0000313" key="3">
    <source>
        <dbReference type="Proteomes" id="UP000231637"/>
    </source>
</evidence>
<reference evidence="2 3" key="1">
    <citation type="submission" date="2016-12" db="EMBL/GenBank/DDBJ databases">
        <title>Isolation and genomic insights into novel planktonic Zetaproteobacteria from stratified waters of the Chesapeake Bay.</title>
        <authorList>
            <person name="McAllister S.M."/>
            <person name="Kato S."/>
            <person name="Chan C.S."/>
            <person name="Chiu B.K."/>
            <person name="Field E.K."/>
        </authorList>
    </citation>
    <scope>NUCLEOTIDE SEQUENCE [LARGE SCALE GENOMIC DNA]</scope>
    <source>
        <strain evidence="2 3">CP-8</strain>
    </source>
</reference>
<keyword evidence="1" id="KW-0472">Membrane</keyword>
<evidence type="ECO:0000256" key="1">
    <source>
        <dbReference type="SAM" id="Phobius"/>
    </source>
</evidence>
<dbReference type="AlphaFoldDB" id="A0A2K8L8I7"/>
<dbReference type="OrthoDB" id="5298544at2"/>
<accession>A0A2K8L8I7</accession>
<feature type="transmembrane region" description="Helical" evidence="1">
    <location>
        <begin position="6"/>
        <end position="26"/>
    </location>
</feature>
<evidence type="ECO:0008006" key="4">
    <source>
        <dbReference type="Google" id="ProtNLM"/>
    </source>
</evidence>
<protein>
    <recommendedName>
        <fullName evidence="4">CcmD family protein</fullName>
    </recommendedName>
</protein>
<name>A0A2K8L8I7_9PROT</name>
<organism evidence="2 3">
    <name type="scientific">Mariprofundus ferrinatatus</name>
    <dbReference type="NCBI Taxonomy" id="1921087"/>
    <lineage>
        <taxon>Bacteria</taxon>
        <taxon>Pseudomonadati</taxon>
        <taxon>Pseudomonadota</taxon>
        <taxon>Candidatius Mariprofundia</taxon>
        <taxon>Mariprofundales</taxon>
        <taxon>Mariprofundaceae</taxon>
        <taxon>Mariprofundus</taxon>
    </lineage>
</organism>
<dbReference type="EMBL" id="CP018800">
    <property type="protein sequence ID" value="ATX82549.1"/>
    <property type="molecule type" value="Genomic_DNA"/>
</dbReference>
<keyword evidence="3" id="KW-1185">Reference proteome</keyword>
<sequence>MSTEEFWGIVVIVGAFLWWLSYVATARMRHGKNKEREEQARRNLEWLAKQQAEEATSEQESQQKEGS</sequence>
<gene>
    <name evidence="2" type="ORF">Ga0123462_1700</name>
</gene>
<dbReference type="KEGG" id="mfn:Ga0123462_1700"/>